<feature type="region of interest" description="Disordered" evidence="3">
    <location>
        <begin position="218"/>
        <end position="244"/>
    </location>
</feature>
<evidence type="ECO:0000313" key="6">
    <source>
        <dbReference type="Proteomes" id="UP001480595"/>
    </source>
</evidence>
<evidence type="ECO:0000313" key="5">
    <source>
        <dbReference type="EMBL" id="KAK8090857.1"/>
    </source>
</evidence>
<evidence type="ECO:0000256" key="3">
    <source>
        <dbReference type="SAM" id="MobiDB-lite"/>
    </source>
</evidence>
<dbReference type="RefSeq" id="XP_066722403.1">
    <property type="nucleotide sequence ID" value="XM_066851771.1"/>
</dbReference>
<protein>
    <recommendedName>
        <fullName evidence="2">COP9 signalosome complex subunit 6</fullName>
    </recommendedName>
</protein>
<dbReference type="InterPro" id="IPR037518">
    <property type="entry name" value="MPN"/>
</dbReference>
<keyword evidence="6" id="KW-1185">Reference proteome</keyword>
<name>A0ABR1X695_9PEZI</name>
<dbReference type="Pfam" id="PF13012">
    <property type="entry name" value="MitMem_reg"/>
    <property type="match status" value="1"/>
</dbReference>
<gene>
    <name evidence="5" type="ORF">PG994_000362</name>
</gene>
<dbReference type="InterPro" id="IPR033859">
    <property type="entry name" value="MPN_CSN6"/>
</dbReference>
<keyword evidence="2" id="KW-0963">Cytoplasm</keyword>
<keyword evidence="2" id="KW-0539">Nucleus</keyword>
<evidence type="ECO:0000256" key="1">
    <source>
        <dbReference type="ARBA" id="ARBA00010893"/>
    </source>
</evidence>
<comment type="subcellular location">
    <subcellularLocation>
        <location evidence="2">Cytoplasm</location>
    </subcellularLocation>
    <subcellularLocation>
        <location evidence="2">Nucleus</location>
    </subcellularLocation>
</comment>
<dbReference type="PANTHER" id="PTHR10540:SF8">
    <property type="entry name" value="COP9 SIGNALOSOME COMPLEX SUBUNIT 6"/>
    <property type="match status" value="1"/>
</dbReference>
<comment type="similarity">
    <text evidence="1 2">Belongs to the peptidase M67A family. CSN6 subfamily.</text>
</comment>
<comment type="caution">
    <text evidence="5">The sequence shown here is derived from an EMBL/GenBank/DDBJ whole genome shotgun (WGS) entry which is preliminary data.</text>
</comment>
<dbReference type="InterPro" id="IPR000555">
    <property type="entry name" value="JAMM/MPN+_dom"/>
</dbReference>
<dbReference type="InterPro" id="IPR024969">
    <property type="entry name" value="EIF3F/CSN6-like_C"/>
</dbReference>
<dbReference type="PANTHER" id="PTHR10540">
    <property type="entry name" value="EUKARYOTIC TRANSLATION INITIATION FACTOR 3 SUBUNIT F-RELATED"/>
    <property type="match status" value="1"/>
</dbReference>
<organism evidence="5 6">
    <name type="scientific">Apiospora phragmitis</name>
    <dbReference type="NCBI Taxonomy" id="2905665"/>
    <lineage>
        <taxon>Eukaryota</taxon>
        <taxon>Fungi</taxon>
        <taxon>Dikarya</taxon>
        <taxon>Ascomycota</taxon>
        <taxon>Pezizomycotina</taxon>
        <taxon>Sordariomycetes</taxon>
        <taxon>Xylariomycetidae</taxon>
        <taxon>Amphisphaeriales</taxon>
        <taxon>Apiosporaceae</taxon>
        <taxon>Apiospora</taxon>
    </lineage>
</organism>
<dbReference type="CDD" id="cd08063">
    <property type="entry name" value="MPN_CSN6"/>
    <property type="match status" value="1"/>
</dbReference>
<evidence type="ECO:0000256" key="2">
    <source>
        <dbReference type="RuleBase" id="RU367006"/>
    </source>
</evidence>
<evidence type="ECO:0000259" key="4">
    <source>
        <dbReference type="PROSITE" id="PS50249"/>
    </source>
</evidence>
<comment type="function">
    <text evidence="2">Component of the COP9 signalosome complex (CSN), a complex involved in various cellular and developmental processes.</text>
</comment>
<dbReference type="GeneID" id="92084834"/>
<sequence>MENPLISTQKSTDSGLQAVLHPLVLLTISDYITRHTLREQKGPVVGALLGQQNGREITIEHAFECATTVKDGNVVLEPDWFATRLDQMKTIHKAPQLDLVGWYTVTPKTGPMPSVVPIHNWLLSEHNESSLLLAFHSEEAVDHSAGSKLPLTIYESNLEVDEPKADHGGEDKEMRDGDAPLKLKFRELPYSVETGEAEMVSMDFVVRGAGNATAVETKEQKKPQMVAVDTDPKGKRRIRLPPPEEHVLSPEDEELIMSLSGKANAIKMLQSRIQLLVAYLEQLPPSFTGGDTVAASTQPSQGTMPHSVPSHTILRSIQALAHRLALIVPSATGAFEEEMLSERNDVQLMSLLNEVMGSSIDARNIAKKHSAVEAAKGNNRKNMHDVGGSGSYNMAGPGDLTSRILEGVI</sequence>
<dbReference type="Proteomes" id="UP001480595">
    <property type="component" value="Unassembled WGS sequence"/>
</dbReference>
<accession>A0ABR1X695</accession>
<keyword evidence="2" id="KW-0736">Signalosome</keyword>
<dbReference type="Pfam" id="PF01398">
    <property type="entry name" value="JAB"/>
    <property type="match status" value="1"/>
</dbReference>
<dbReference type="Gene3D" id="3.40.140.10">
    <property type="entry name" value="Cytidine Deaminase, domain 2"/>
    <property type="match status" value="1"/>
</dbReference>
<feature type="domain" description="MPN" evidence="4">
    <location>
        <begin position="18"/>
        <end position="160"/>
    </location>
</feature>
<reference evidence="5 6" key="1">
    <citation type="submission" date="2023-01" db="EMBL/GenBank/DDBJ databases">
        <title>Analysis of 21 Apiospora genomes using comparative genomics revels a genus with tremendous synthesis potential of carbohydrate active enzymes and secondary metabolites.</title>
        <authorList>
            <person name="Sorensen T."/>
        </authorList>
    </citation>
    <scope>NUCLEOTIDE SEQUENCE [LARGE SCALE GENOMIC DNA]</scope>
    <source>
        <strain evidence="5 6">CBS 135458</strain>
    </source>
</reference>
<dbReference type="PROSITE" id="PS50249">
    <property type="entry name" value="MPN"/>
    <property type="match status" value="1"/>
</dbReference>
<proteinExistence type="inferred from homology"/>
<dbReference type="EMBL" id="JAQQWL010000001">
    <property type="protein sequence ID" value="KAK8090857.1"/>
    <property type="molecule type" value="Genomic_DNA"/>
</dbReference>